<dbReference type="Proteomes" id="UP001522905">
    <property type="component" value="Unassembled WGS sequence"/>
</dbReference>
<keyword evidence="2" id="KW-1185">Reference proteome</keyword>
<name>A0ABT0I1A5_9LACO</name>
<reference evidence="1 2" key="1">
    <citation type="submission" date="2021-11" db="EMBL/GenBank/DDBJ databases">
        <title>Comparative genomics of bee honey and flower isolates.</title>
        <authorList>
            <person name="Bechtner J.D."/>
            <person name="Gallus M.K."/>
            <person name="Ehrmann M."/>
        </authorList>
    </citation>
    <scope>NUCLEOTIDE SEQUENCE [LARGE SCALE GENOMIC DNA]</scope>
    <source>
        <strain evidence="1 2">M161</strain>
    </source>
</reference>
<comment type="caution">
    <text evidence="1">The sequence shown here is derived from an EMBL/GenBank/DDBJ whole genome shotgun (WGS) entry which is preliminary data.</text>
</comment>
<evidence type="ECO:0000313" key="2">
    <source>
        <dbReference type="Proteomes" id="UP001522905"/>
    </source>
</evidence>
<protein>
    <submittedName>
        <fullName evidence="1">Uncharacterized protein</fullName>
    </submittedName>
</protein>
<sequence length="387" mass="45181">MNTIYSDLQNAFENRTLINVYQEDEDVFYTGYVNRINDDETLLSTYDSLGLADGMVCLKNSVITEVEFESDDLSDIKLRMSISEDDNFIDFYPNSLSFATNINLFEQIIIQSMLDKQVILVQDLSSNRFIEGLITHVSDNDFQIKNVDKFHFSNKKETKINFANIKLVEFQGRELTILSRCLDVFKRDSLPTIIKREHHDILDGLKFAYDNQQLVEIRSRYNKRYFYVGQIISLSASQLVIKVVDMAGQFGGYVLMKNFAVHNLIVQSDYLFLIQKFIDMNKYYHMESQPVLNFEREFDSQDDLFLDIINQSKKLKYLIRLQLSNGNNFMGYPVNLDDENVYINQLDETKTFLILNKKITLTDIVELSFGYVDAYLVREILSLRGEI</sequence>
<gene>
    <name evidence="1" type="ORF">LNP07_02705</name>
</gene>
<proteinExistence type="predicted"/>
<dbReference type="RefSeq" id="WP_248601549.1">
    <property type="nucleotide sequence ID" value="NZ_CAXMLZ010000006.1"/>
</dbReference>
<evidence type="ECO:0000313" key="1">
    <source>
        <dbReference type="EMBL" id="MCK8624417.1"/>
    </source>
</evidence>
<organism evidence="1 2">
    <name type="scientific">Apilactobacillus xinyiensis</name>
    <dbReference type="NCBI Taxonomy" id="2841032"/>
    <lineage>
        <taxon>Bacteria</taxon>
        <taxon>Bacillati</taxon>
        <taxon>Bacillota</taxon>
        <taxon>Bacilli</taxon>
        <taxon>Lactobacillales</taxon>
        <taxon>Lactobacillaceae</taxon>
        <taxon>Apilactobacillus</taxon>
    </lineage>
</organism>
<dbReference type="EMBL" id="JAJIAO010000002">
    <property type="protein sequence ID" value="MCK8624417.1"/>
    <property type="molecule type" value="Genomic_DNA"/>
</dbReference>
<accession>A0ABT0I1A5</accession>